<dbReference type="Gene3D" id="3.40.50.1220">
    <property type="entry name" value="TPP-binding domain"/>
    <property type="match status" value="1"/>
</dbReference>
<dbReference type="EC" id="4.1.1.74" evidence="7"/>
<keyword evidence="7" id="KW-0670">Pyruvate</keyword>
<dbReference type="CDD" id="cd07039">
    <property type="entry name" value="TPP_PYR_POX"/>
    <property type="match status" value="1"/>
</dbReference>
<dbReference type="AlphaFoldDB" id="A0A2Z4LPN4"/>
<evidence type="ECO:0000256" key="1">
    <source>
        <dbReference type="ARBA" id="ARBA00007812"/>
    </source>
</evidence>
<evidence type="ECO:0000256" key="3">
    <source>
        <dbReference type="RuleBase" id="RU362132"/>
    </source>
</evidence>
<dbReference type="CDD" id="cd02014">
    <property type="entry name" value="TPP_POX"/>
    <property type="match status" value="1"/>
</dbReference>
<dbReference type="OrthoDB" id="4494979at2"/>
<feature type="domain" description="Thiamine pyrophosphate enzyme N-terminal TPP-binding" evidence="6">
    <location>
        <begin position="1"/>
        <end position="116"/>
    </location>
</feature>
<evidence type="ECO:0000313" key="8">
    <source>
        <dbReference type="Proteomes" id="UP000248536"/>
    </source>
</evidence>
<accession>A0A2Z4LPN4</accession>
<dbReference type="InterPro" id="IPR047211">
    <property type="entry name" value="POXB-like"/>
</dbReference>
<dbReference type="EMBL" id="CP030104">
    <property type="protein sequence ID" value="AWX43187.1"/>
    <property type="molecule type" value="Genomic_DNA"/>
</dbReference>
<protein>
    <submittedName>
        <fullName evidence="7">Indolepyruvate decarboxylase</fullName>
        <ecNumber evidence="7">4.1.1.74</ecNumber>
    </submittedName>
</protein>
<dbReference type="GO" id="GO:0030976">
    <property type="term" value="F:thiamine pyrophosphate binding"/>
    <property type="evidence" value="ECO:0007669"/>
    <property type="project" value="InterPro"/>
</dbReference>
<organism evidence="7 8">
    <name type="scientific">Flagellimonas maritima</name>
    <dbReference type="NCBI Taxonomy" id="1383885"/>
    <lineage>
        <taxon>Bacteria</taxon>
        <taxon>Pseudomonadati</taxon>
        <taxon>Bacteroidota</taxon>
        <taxon>Flavobacteriia</taxon>
        <taxon>Flavobacteriales</taxon>
        <taxon>Flavobacteriaceae</taxon>
        <taxon>Flagellimonas</taxon>
    </lineage>
</organism>
<reference evidence="7 8" key="1">
    <citation type="submission" date="2018-06" db="EMBL/GenBank/DDBJ databases">
        <title>Spongiibacterium sp. HME9304 Genome sequencing and assembly.</title>
        <authorList>
            <person name="Kang H."/>
            <person name="Kim H."/>
            <person name="Joh K."/>
        </authorList>
    </citation>
    <scope>NUCLEOTIDE SEQUENCE [LARGE SCALE GENOMIC DNA]</scope>
    <source>
        <strain evidence="7 8">HME9304</strain>
    </source>
</reference>
<feature type="domain" description="Thiamine pyrophosphate enzyme central" evidence="4">
    <location>
        <begin position="191"/>
        <end position="317"/>
    </location>
</feature>
<evidence type="ECO:0000259" key="5">
    <source>
        <dbReference type="Pfam" id="PF02775"/>
    </source>
</evidence>
<dbReference type="Pfam" id="PF00205">
    <property type="entry name" value="TPP_enzyme_M"/>
    <property type="match status" value="1"/>
</dbReference>
<dbReference type="SUPFAM" id="SSF52518">
    <property type="entry name" value="Thiamin diphosphate-binding fold (THDP-binding)"/>
    <property type="match status" value="2"/>
</dbReference>
<dbReference type="Pfam" id="PF02776">
    <property type="entry name" value="TPP_enzyme_N"/>
    <property type="match status" value="1"/>
</dbReference>
<keyword evidence="7" id="KW-0456">Lyase</keyword>
<evidence type="ECO:0000313" key="7">
    <source>
        <dbReference type="EMBL" id="AWX43187.1"/>
    </source>
</evidence>
<gene>
    <name evidence="7" type="primary">ipdC</name>
    <name evidence="7" type="ORF">HME9304_00174</name>
</gene>
<dbReference type="GO" id="GO:0019752">
    <property type="term" value="P:carboxylic acid metabolic process"/>
    <property type="evidence" value="ECO:0007669"/>
    <property type="project" value="UniProtKB-ARBA"/>
</dbReference>
<keyword evidence="8" id="KW-1185">Reference proteome</keyword>
<dbReference type="InterPro" id="IPR047212">
    <property type="entry name" value="TPP_POXB-like"/>
</dbReference>
<comment type="similarity">
    <text evidence="1 3">Belongs to the TPP enzyme family.</text>
</comment>
<dbReference type="PANTHER" id="PTHR42981:SF2">
    <property type="entry name" value="PYRUVATE DEHYDROGENASE [UBIQUINONE]"/>
    <property type="match status" value="1"/>
</dbReference>
<dbReference type="PROSITE" id="PS00187">
    <property type="entry name" value="TPP_ENZYMES"/>
    <property type="match status" value="1"/>
</dbReference>
<dbReference type="SUPFAM" id="SSF52467">
    <property type="entry name" value="DHS-like NAD/FAD-binding domain"/>
    <property type="match status" value="1"/>
</dbReference>
<dbReference type="PANTHER" id="PTHR42981">
    <property type="entry name" value="PYRUVATE DEHYDROGENASE [UBIQUINONE]"/>
    <property type="match status" value="1"/>
</dbReference>
<dbReference type="GO" id="GO:0047434">
    <property type="term" value="F:indolepyruvate decarboxylase activity"/>
    <property type="evidence" value="ECO:0007669"/>
    <property type="project" value="UniProtKB-EC"/>
</dbReference>
<dbReference type="InterPro" id="IPR000399">
    <property type="entry name" value="TPP-bd_CS"/>
</dbReference>
<dbReference type="InterPro" id="IPR012000">
    <property type="entry name" value="Thiamin_PyroP_enz_cen_dom"/>
</dbReference>
<sequence length="579" mass="63487">MNVSDQLLQILKNEGVKHIFGVAGDALNPLVDAIAKQDDVKWIGVNHEGNASYAAFAQGELGNNFGVCASTVGPGALHLVNGLYNAKKERSPVLAITGQIPIEHLGTAYHQEADLTKIFDDICEYQAVVRSPEEAPRVILRAIRIAVNKNCVCRVELPSDIAFMKAENEFFVHKVFRSKSLTVPSSEYLLEASKMINTAEKVGILAGAGCREARADVLELSEHIKAPITHSLRSSDIFDHSTKNVVGLTGLIGNKSGYEAVMDCDLLLMLGTDFPYTNYLPKNTKIIQIDKREENIGNRTPIDLGIHGDIVSVIPQLRKLIHAKEDGSWLNSLNENFRTWKNNMHEKGSTDREMSPTHPQIVAKSVSDLASDDAIFTIDTGTSAIWSSNIMNFHSGRRIIGSFNHGSMAVGLPAAIGAQLQFPKREVWAMVGDGAFNMSMHDFKTAVTYKLPIKIIIFNNSELGFVKIEMEEAGLAPNLDALAVNNIDFAAYAKLCGGDGITISEADQVHDAVIRAKNSKLPFIINAVVTSGELALPPKIELEHAVNFGVSKTKELWRALKGDRAQWDNIKKEIESYFD</sequence>
<dbReference type="RefSeq" id="WP_112376791.1">
    <property type="nucleotide sequence ID" value="NZ_CP030104.1"/>
</dbReference>
<dbReference type="InterPro" id="IPR029061">
    <property type="entry name" value="THDP-binding"/>
</dbReference>
<feature type="domain" description="Thiamine pyrophosphate enzyme TPP-binding" evidence="5">
    <location>
        <begin position="379"/>
        <end position="526"/>
    </location>
</feature>
<dbReference type="InterPro" id="IPR012001">
    <property type="entry name" value="Thiamin_PyroP_enz_TPP-bd_dom"/>
</dbReference>
<dbReference type="Proteomes" id="UP000248536">
    <property type="component" value="Chromosome"/>
</dbReference>
<dbReference type="InterPro" id="IPR029035">
    <property type="entry name" value="DHS-like_NAD/FAD-binding_dom"/>
</dbReference>
<dbReference type="Pfam" id="PF02775">
    <property type="entry name" value="TPP_enzyme_C"/>
    <property type="match status" value="1"/>
</dbReference>
<dbReference type="InterPro" id="IPR011766">
    <property type="entry name" value="TPP_enzyme_TPP-bd"/>
</dbReference>
<dbReference type="InterPro" id="IPR047210">
    <property type="entry name" value="TPP_PYR_POXB-like"/>
</dbReference>
<dbReference type="Gene3D" id="3.40.50.970">
    <property type="match status" value="2"/>
</dbReference>
<evidence type="ECO:0000259" key="6">
    <source>
        <dbReference type="Pfam" id="PF02776"/>
    </source>
</evidence>
<evidence type="ECO:0000259" key="4">
    <source>
        <dbReference type="Pfam" id="PF00205"/>
    </source>
</evidence>
<evidence type="ECO:0000256" key="2">
    <source>
        <dbReference type="ARBA" id="ARBA00023052"/>
    </source>
</evidence>
<dbReference type="KEGG" id="spon:HME9304_00174"/>
<proteinExistence type="inferred from homology"/>
<name>A0A2Z4LPN4_9FLAO</name>
<dbReference type="GO" id="GO:0000287">
    <property type="term" value="F:magnesium ion binding"/>
    <property type="evidence" value="ECO:0007669"/>
    <property type="project" value="InterPro"/>
</dbReference>
<keyword evidence="2 3" id="KW-0786">Thiamine pyrophosphate</keyword>